<evidence type="ECO:0000256" key="6">
    <source>
        <dbReference type="ARBA" id="ARBA00049417"/>
    </source>
</evidence>
<sequence>MWGVEKLNSYLREILPEDRYIHTLGVAESAKALAKLNGVDEFKAEIAALVHDIAKYLPINEQINILKKDKESSIDNITFKVPQVLHGYVGAILAKELIGIDDEEILNAVRYHTVGKENMSKLEKIIYIADYIEPNRNFPGVDSLRKITYENLNEGVLSGLENTIIFVIKQREIVHPLTVKARNYLLMEIKGQ</sequence>
<keyword evidence="3" id="KW-0547">Nucleotide-binding</keyword>
<dbReference type="CDD" id="cd00077">
    <property type="entry name" value="HDc"/>
    <property type="match status" value="1"/>
</dbReference>
<evidence type="ECO:0000313" key="8">
    <source>
        <dbReference type="EMBL" id="MPQ42477.1"/>
    </source>
</evidence>
<evidence type="ECO:0000256" key="3">
    <source>
        <dbReference type="ARBA" id="ARBA00022741"/>
    </source>
</evidence>
<accession>A0A6I1MK03</accession>
<dbReference type="OrthoDB" id="5295945at2"/>
<dbReference type="GO" id="GO:0046872">
    <property type="term" value="F:metal ion binding"/>
    <property type="evidence" value="ECO:0007669"/>
    <property type="project" value="UniProtKB-KW"/>
</dbReference>
<comment type="catalytic activity">
    <reaction evidence="6">
        <text>P(1),P(4)-bis(5'-adenosyl) tetraphosphate + H2O = 2 ADP + 2 H(+)</text>
        <dbReference type="Rhea" id="RHEA:24252"/>
        <dbReference type="ChEBI" id="CHEBI:15377"/>
        <dbReference type="ChEBI" id="CHEBI:15378"/>
        <dbReference type="ChEBI" id="CHEBI:58141"/>
        <dbReference type="ChEBI" id="CHEBI:456216"/>
        <dbReference type="EC" id="3.6.1.41"/>
    </reaction>
</comment>
<evidence type="ECO:0000256" key="4">
    <source>
        <dbReference type="ARBA" id="ARBA00022801"/>
    </source>
</evidence>
<keyword evidence="9" id="KW-1185">Reference proteome</keyword>
<organism evidence="8 9">
    <name type="scientific">Clostridium tarantellae</name>
    <dbReference type="NCBI Taxonomy" id="39493"/>
    <lineage>
        <taxon>Bacteria</taxon>
        <taxon>Bacillati</taxon>
        <taxon>Bacillota</taxon>
        <taxon>Clostridia</taxon>
        <taxon>Eubacteriales</taxon>
        <taxon>Clostridiaceae</taxon>
        <taxon>Clostridium</taxon>
    </lineage>
</organism>
<dbReference type="GO" id="GO:0008803">
    <property type="term" value="F:bis(5'-nucleosyl)-tetraphosphatase (symmetrical) activity"/>
    <property type="evidence" value="ECO:0007669"/>
    <property type="project" value="UniProtKB-EC"/>
</dbReference>
<dbReference type="PANTHER" id="PTHR35795">
    <property type="entry name" value="SLR1885 PROTEIN"/>
    <property type="match status" value="1"/>
</dbReference>
<proteinExistence type="predicted"/>
<dbReference type="InterPro" id="IPR003607">
    <property type="entry name" value="HD/PDEase_dom"/>
</dbReference>
<evidence type="ECO:0000259" key="7">
    <source>
        <dbReference type="PROSITE" id="PS51831"/>
    </source>
</evidence>
<feature type="domain" description="HD" evidence="7">
    <location>
        <begin position="19"/>
        <end position="135"/>
    </location>
</feature>
<comment type="caution">
    <text evidence="8">The sequence shown here is derived from an EMBL/GenBank/DDBJ whole genome shotgun (WGS) entry which is preliminary data.</text>
</comment>
<keyword evidence="2" id="KW-0479">Metal-binding</keyword>
<dbReference type="SUPFAM" id="SSF109604">
    <property type="entry name" value="HD-domain/PDEase-like"/>
    <property type="match status" value="1"/>
</dbReference>
<dbReference type="NCBIfam" id="TIGR00488">
    <property type="entry name" value="bis(5'-nucleosyl)-tetraphosphatase (symmetrical) YqeK"/>
    <property type="match status" value="1"/>
</dbReference>
<evidence type="ECO:0000313" key="9">
    <source>
        <dbReference type="Proteomes" id="UP000430345"/>
    </source>
</evidence>
<dbReference type="Gene3D" id="1.10.3210.10">
    <property type="entry name" value="Hypothetical protein af1432"/>
    <property type="match status" value="1"/>
</dbReference>
<protein>
    <recommendedName>
        <fullName evidence="1">bis(5'-nucleosyl)-tetraphosphatase (symmetrical)</fullName>
        <ecNumber evidence="1">3.6.1.41</ecNumber>
    </recommendedName>
</protein>
<dbReference type="PANTHER" id="PTHR35795:SF1">
    <property type="entry name" value="BIS(5'-NUCLEOSYL)-TETRAPHOSPHATASE, SYMMETRICAL"/>
    <property type="match status" value="1"/>
</dbReference>
<gene>
    <name evidence="8" type="ORF">GBZ86_01670</name>
</gene>
<dbReference type="InterPro" id="IPR005249">
    <property type="entry name" value="YqeK"/>
</dbReference>
<dbReference type="EMBL" id="WHJC01000009">
    <property type="protein sequence ID" value="MPQ42477.1"/>
    <property type="molecule type" value="Genomic_DNA"/>
</dbReference>
<dbReference type="EC" id="3.6.1.41" evidence="1"/>
<keyword evidence="5" id="KW-0408">Iron</keyword>
<dbReference type="InterPro" id="IPR051094">
    <property type="entry name" value="Diverse_Catalytic_Enzymes"/>
</dbReference>
<dbReference type="RefSeq" id="WP_152887137.1">
    <property type="nucleotide sequence ID" value="NZ_WHJC01000009.1"/>
</dbReference>
<reference evidence="8 9" key="1">
    <citation type="submission" date="2019-10" db="EMBL/GenBank/DDBJ databases">
        <title>The Genome Sequence of Clostridium tarantellae Isolated from Fish Brain.</title>
        <authorList>
            <person name="Bano L."/>
            <person name="Kiel M."/>
            <person name="Sales G."/>
            <person name="Doxey A.C."/>
            <person name="Mansfield M.J."/>
            <person name="Schiavone M."/>
            <person name="Rossetto O."/>
            <person name="Pirazzini M."/>
            <person name="Dobrindt U."/>
            <person name="Montecucco C."/>
        </authorList>
    </citation>
    <scope>NUCLEOTIDE SEQUENCE [LARGE SCALE GENOMIC DNA]</scope>
    <source>
        <strain evidence="8 9">DSM 3997</strain>
    </source>
</reference>
<dbReference type="Pfam" id="PF01966">
    <property type="entry name" value="HD"/>
    <property type="match status" value="1"/>
</dbReference>
<keyword evidence="4" id="KW-0378">Hydrolase</keyword>
<dbReference type="Proteomes" id="UP000430345">
    <property type="component" value="Unassembled WGS sequence"/>
</dbReference>
<dbReference type="InterPro" id="IPR006674">
    <property type="entry name" value="HD_domain"/>
</dbReference>
<dbReference type="SMART" id="SM00471">
    <property type="entry name" value="HDc"/>
    <property type="match status" value="1"/>
</dbReference>
<name>A0A6I1MK03_9CLOT</name>
<evidence type="ECO:0000256" key="2">
    <source>
        <dbReference type="ARBA" id="ARBA00022723"/>
    </source>
</evidence>
<evidence type="ECO:0000256" key="5">
    <source>
        <dbReference type="ARBA" id="ARBA00023004"/>
    </source>
</evidence>
<dbReference type="GO" id="GO:0000166">
    <property type="term" value="F:nucleotide binding"/>
    <property type="evidence" value="ECO:0007669"/>
    <property type="project" value="UniProtKB-KW"/>
</dbReference>
<evidence type="ECO:0000256" key="1">
    <source>
        <dbReference type="ARBA" id="ARBA00012506"/>
    </source>
</evidence>
<dbReference type="AlphaFoldDB" id="A0A6I1MK03"/>
<dbReference type="PROSITE" id="PS51831">
    <property type="entry name" value="HD"/>
    <property type="match status" value="1"/>
</dbReference>